<dbReference type="EMBL" id="CAEKDK010000001">
    <property type="protein sequence ID" value="CAB4267737.1"/>
    <property type="molecule type" value="Genomic_DNA"/>
</dbReference>
<evidence type="ECO:0000256" key="1">
    <source>
        <dbReference type="ARBA" id="ARBA00004191"/>
    </source>
</evidence>
<evidence type="ECO:0000256" key="4">
    <source>
        <dbReference type="SAM" id="SignalP"/>
    </source>
</evidence>
<dbReference type="InterPro" id="IPR012334">
    <property type="entry name" value="Pectin_lyas_fold"/>
</dbReference>
<proteinExistence type="predicted"/>
<evidence type="ECO:0000256" key="3">
    <source>
        <dbReference type="ARBA" id="ARBA00023239"/>
    </source>
</evidence>
<evidence type="ECO:0000313" key="6">
    <source>
        <dbReference type="EMBL" id="CAB4267647.1"/>
    </source>
</evidence>
<sequence length="356" mass="39685">MACHGCPNGNANVWRFVLCLLIAIAGFAPNPSFAKKTKVDGLKLNVIDGCWRWNSDWRSNRQELALCSVGFSGKMSNNIGRDVIYYQVTDPSDNALDPKPGTLRYGVTMIKGKKWITFQREMHIRLDKPLLISSFTAIDGRGANVHIAGNACLLVFQASNIIIHGLRIHHCRPQPPSSVMGPEGKIIPIGQVDGDAIRDQDKVMLLGHDDGYFRDKNMRVTVVYNHFGPNCNQRMPRIRYGYAHVVNNLYREWSQYAIGGSMNPSVKSEANLFIAPKSGNKKEITWRKDSIGDKESWKFYSVGDIFENGASFVETGAGRAKPNYNGEQTFPVVNAKSVRSLTRSSGALICIKRSRC</sequence>
<evidence type="ECO:0000313" key="8">
    <source>
        <dbReference type="Proteomes" id="UP000507222"/>
    </source>
</evidence>
<dbReference type="EMBL" id="CAEKDK010000001">
    <property type="protein sequence ID" value="CAB4267647.1"/>
    <property type="molecule type" value="Genomic_DNA"/>
</dbReference>
<feature type="signal peptide" evidence="4">
    <location>
        <begin position="1"/>
        <end position="34"/>
    </location>
</feature>
<dbReference type="InterPro" id="IPR002022">
    <property type="entry name" value="Pec_lyase"/>
</dbReference>
<feature type="domain" description="Pectate lyase" evidence="5">
    <location>
        <begin position="121"/>
        <end position="279"/>
    </location>
</feature>
<dbReference type="InterPro" id="IPR011050">
    <property type="entry name" value="Pectin_lyase_fold/virulence"/>
</dbReference>
<dbReference type="PANTHER" id="PTHR31683">
    <property type="entry name" value="PECTATE LYASE 18-RELATED"/>
    <property type="match status" value="1"/>
</dbReference>
<name>A0A6J5TX04_PRUAR</name>
<comment type="subcellular location">
    <subcellularLocation>
        <location evidence="1">Secreted</location>
        <location evidence="1">Cell wall</location>
    </subcellularLocation>
</comment>
<feature type="chain" id="PRO_5033551558" description="Pectate lyase domain-containing protein" evidence="4">
    <location>
        <begin position="35"/>
        <end position="356"/>
    </location>
</feature>
<dbReference type="InterPro" id="IPR045032">
    <property type="entry name" value="PEL"/>
</dbReference>
<evidence type="ECO:0000256" key="2">
    <source>
        <dbReference type="ARBA" id="ARBA00022512"/>
    </source>
</evidence>
<keyword evidence="4" id="KW-0732">Signal</keyword>
<dbReference type="Proteomes" id="UP000507222">
    <property type="component" value="Unassembled WGS sequence"/>
</dbReference>
<dbReference type="Pfam" id="PF00544">
    <property type="entry name" value="Pectate_lyase_4"/>
    <property type="match status" value="1"/>
</dbReference>
<keyword evidence="2" id="KW-0134">Cell wall</keyword>
<gene>
    <name evidence="6" type="ORF">CURHAP_LOCUS10434</name>
    <name evidence="7" type="ORF">CURHAP_LOCUS10592</name>
</gene>
<accession>A0A6J5TX04</accession>
<protein>
    <recommendedName>
        <fullName evidence="5">Pectate lyase domain-containing protein</fullName>
    </recommendedName>
</protein>
<dbReference type="SUPFAM" id="SSF51126">
    <property type="entry name" value="Pectin lyase-like"/>
    <property type="match status" value="1"/>
</dbReference>
<dbReference type="AlphaFoldDB" id="A0A6J5TX04"/>
<dbReference type="SMART" id="SM00656">
    <property type="entry name" value="Amb_all"/>
    <property type="match status" value="1"/>
</dbReference>
<organism evidence="7 8">
    <name type="scientific">Prunus armeniaca</name>
    <name type="common">Apricot</name>
    <name type="synonym">Armeniaca vulgaris</name>
    <dbReference type="NCBI Taxonomy" id="36596"/>
    <lineage>
        <taxon>Eukaryota</taxon>
        <taxon>Viridiplantae</taxon>
        <taxon>Streptophyta</taxon>
        <taxon>Embryophyta</taxon>
        <taxon>Tracheophyta</taxon>
        <taxon>Spermatophyta</taxon>
        <taxon>Magnoliopsida</taxon>
        <taxon>eudicotyledons</taxon>
        <taxon>Gunneridae</taxon>
        <taxon>Pentapetalae</taxon>
        <taxon>rosids</taxon>
        <taxon>fabids</taxon>
        <taxon>Rosales</taxon>
        <taxon>Rosaceae</taxon>
        <taxon>Amygdaloideae</taxon>
        <taxon>Amygdaleae</taxon>
        <taxon>Prunus</taxon>
    </lineage>
</organism>
<reference evidence="7 8" key="1">
    <citation type="submission" date="2020-05" db="EMBL/GenBank/DDBJ databases">
        <authorList>
            <person name="Campoy J."/>
            <person name="Schneeberger K."/>
            <person name="Spophaly S."/>
        </authorList>
    </citation>
    <scope>NUCLEOTIDE SEQUENCE [LARGE SCALE GENOMIC DNA]</scope>
    <source>
        <strain evidence="7">PruArmRojPasFocal</strain>
    </source>
</reference>
<dbReference type="Gene3D" id="2.160.20.10">
    <property type="entry name" value="Single-stranded right-handed beta-helix, Pectin lyase-like"/>
    <property type="match status" value="2"/>
</dbReference>
<dbReference type="GO" id="GO:0030570">
    <property type="term" value="F:pectate lyase activity"/>
    <property type="evidence" value="ECO:0007669"/>
    <property type="project" value="InterPro"/>
</dbReference>
<keyword evidence="2" id="KW-0964">Secreted</keyword>
<dbReference type="PANTHER" id="PTHR31683:SF74">
    <property type="entry name" value="PECTATE LYASE"/>
    <property type="match status" value="1"/>
</dbReference>
<evidence type="ECO:0000313" key="7">
    <source>
        <dbReference type="EMBL" id="CAB4267737.1"/>
    </source>
</evidence>
<keyword evidence="3" id="KW-0456">Lyase</keyword>
<evidence type="ECO:0000259" key="5">
    <source>
        <dbReference type="SMART" id="SM00656"/>
    </source>
</evidence>